<evidence type="ECO:0000313" key="1">
    <source>
        <dbReference type="EMBL" id="OGY92225.1"/>
    </source>
</evidence>
<protein>
    <submittedName>
        <fullName evidence="1">Uncharacterized protein</fullName>
    </submittedName>
</protein>
<sequence>MKHSIRRLFIIVILLVLFAGVIACFIWSRRFIPEDNNLEAHSIVILYEEGWPLSLPFALFQGWDNAIYISADGLRTQEYRSQTLWPTTHRTQTHLTQSDLNDLLQTIRQSGILQPCEPKPPAPGGIALGVPTVGAEGNIKMIIRLDGTIKEIYEGAPDCKNAIDYQKVYNLIKQY</sequence>
<dbReference type="Proteomes" id="UP000177349">
    <property type="component" value="Unassembled WGS sequence"/>
</dbReference>
<name>A0A1G2BSQ5_9BACT</name>
<proteinExistence type="predicted"/>
<dbReference type="EMBL" id="MHKN01000021">
    <property type="protein sequence ID" value="OGY92225.1"/>
    <property type="molecule type" value="Genomic_DNA"/>
</dbReference>
<evidence type="ECO:0000313" key="2">
    <source>
        <dbReference type="Proteomes" id="UP000177349"/>
    </source>
</evidence>
<gene>
    <name evidence="1" type="ORF">A3B31_02445</name>
</gene>
<dbReference type="AlphaFoldDB" id="A0A1G2BSQ5"/>
<organism evidence="1 2">
    <name type="scientific">Candidatus Komeilibacteria bacterium RIFCSPLOWO2_01_FULL_53_11</name>
    <dbReference type="NCBI Taxonomy" id="1798552"/>
    <lineage>
        <taxon>Bacteria</taxon>
        <taxon>Candidatus Komeiliibacteriota</taxon>
    </lineage>
</organism>
<comment type="caution">
    <text evidence="1">The sequence shown here is derived from an EMBL/GenBank/DDBJ whole genome shotgun (WGS) entry which is preliminary data.</text>
</comment>
<accession>A0A1G2BSQ5</accession>
<dbReference type="PROSITE" id="PS51257">
    <property type="entry name" value="PROKAR_LIPOPROTEIN"/>
    <property type="match status" value="1"/>
</dbReference>
<reference evidence="1 2" key="1">
    <citation type="journal article" date="2016" name="Nat. Commun.">
        <title>Thousands of microbial genomes shed light on interconnected biogeochemical processes in an aquifer system.</title>
        <authorList>
            <person name="Anantharaman K."/>
            <person name="Brown C.T."/>
            <person name="Hug L.A."/>
            <person name="Sharon I."/>
            <person name="Castelle C.J."/>
            <person name="Probst A.J."/>
            <person name="Thomas B.C."/>
            <person name="Singh A."/>
            <person name="Wilkins M.J."/>
            <person name="Karaoz U."/>
            <person name="Brodie E.L."/>
            <person name="Williams K.H."/>
            <person name="Hubbard S.S."/>
            <person name="Banfield J.F."/>
        </authorList>
    </citation>
    <scope>NUCLEOTIDE SEQUENCE [LARGE SCALE GENOMIC DNA]</scope>
</reference>